<dbReference type="GO" id="GO:0005524">
    <property type="term" value="F:ATP binding"/>
    <property type="evidence" value="ECO:0007669"/>
    <property type="project" value="InterPro"/>
</dbReference>
<dbReference type="Pfam" id="PF07475">
    <property type="entry name" value="Hpr_kinase_C"/>
    <property type="match status" value="1"/>
</dbReference>
<dbReference type="SUPFAM" id="SSF53795">
    <property type="entry name" value="PEP carboxykinase-like"/>
    <property type="match status" value="1"/>
</dbReference>
<sequence>MSDGPALLHATCVALDDRAVLLTGPSGSGKSTVALRMMALGATLVADDQVLLSAHGSKLRAEAPERIAGMIEMRGIGLVRVHHAPAAWVGLVADLSRAEVSRMPRLQKTFINRIELPLIAGRERPNLADMLVVCLRDGLDPLFVDPEG</sequence>
<keyword evidence="3" id="KW-1185">Reference proteome</keyword>
<dbReference type="AlphaFoldDB" id="A0A849L5Z8"/>
<comment type="caution">
    <text evidence="2">The sequence shown here is derived from an EMBL/GenBank/DDBJ whole genome shotgun (WGS) entry which is preliminary data.</text>
</comment>
<keyword evidence="2" id="KW-0808">Transferase</keyword>
<dbReference type="InterPro" id="IPR027417">
    <property type="entry name" value="P-loop_NTPase"/>
</dbReference>
<dbReference type="Gene3D" id="3.40.50.300">
    <property type="entry name" value="P-loop containing nucleotide triphosphate hydrolases"/>
    <property type="match status" value="1"/>
</dbReference>
<accession>A0A849L5Z8</accession>
<dbReference type="Proteomes" id="UP000572377">
    <property type="component" value="Unassembled WGS sequence"/>
</dbReference>
<keyword evidence="2" id="KW-0418">Kinase</keyword>
<dbReference type="GO" id="GO:0006109">
    <property type="term" value="P:regulation of carbohydrate metabolic process"/>
    <property type="evidence" value="ECO:0007669"/>
    <property type="project" value="InterPro"/>
</dbReference>
<proteinExistence type="predicted"/>
<dbReference type="EMBL" id="JABFBC010000002">
    <property type="protein sequence ID" value="NNU81541.1"/>
    <property type="molecule type" value="Genomic_DNA"/>
</dbReference>
<evidence type="ECO:0000313" key="3">
    <source>
        <dbReference type="Proteomes" id="UP000572377"/>
    </source>
</evidence>
<gene>
    <name evidence="2" type="ORF">HMH01_13960</name>
</gene>
<name>A0A849L5Z8_9RHOB</name>
<protein>
    <submittedName>
        <fullName evidence="2">Serine kinase</fullName>
    </submittedName>
</protein>
<dbReference type="InterPro" id="IPR011104">
    <property type="entry name" value="Hpr_kin/Pase_C"/>
</dbReference>
<dbReference type="CDD" id="cd01918">
    <property type="entry name" value="HprK_C"/>
    <property type="match status" value="1"/>
</dbReference>
<dbReference type="GO" id="GO:0000155">
    <property type="term" value="F:phosphorelay sensor kinase activity"/>
    <property type="evidence" value="ECO:0007669"/>
    <property type="project" value="InterPro"/>
</dbReference>
<dbReference type="RefSeq" id="WP_171326378.1">
    <property type="nucleotide sequence ID" value="NZ_JABFBC010000002.1"/>
</dbReference>
<evidence type="ECO:0000313" key="2">
    <source>
        <dbReference type="EMBL" id="NNU81541.1"/>
    </source>
</evidence>
<organism evidence="2 3">
    <name type="scientific">Halovulum dunhuangense</name>
    <dbReference type="NCBI Taxonomy" id="1505036"/>
    <lineage>
        <taxon>Bacteria</taxon>
        <taxon>Pseudomonadati</taxon>
        <taxon>Pseudomonadota</taxon>
        <taxon>Alphaproteobacteria</taxon>
        <taxon>Rhodobacterales</taxon>
        <taxon>Paracoccaceae</taxon>
        <taxon>Halovulum</taxon>
    </lineage>
</organism>
<feature type="domain" description="HPr kinase/phosphorylase C-terminal" evidence="1">
    <location>
        <begin position="8"/>
        <end position="83"/>
    </location>
</feature>
<reference evidence="2 3" key="1">
    <citation type="submission" date="2020-05" db="EMBL/GenBank/DDBJ databases">
        <title>Gimesia benthica sp. nov., a novel planctomycete isolated from a deep-sea water sample of the Northwest Indian Ocean.</title>
        <authorList>
            <person name="Wang J."/>
            <person name="Ruan C."/>
            <person name="Song L."/>
            <person name="Zhu Y."/>
            <person name="Li A."/>
            <person name="Zheng X."/>
            <person name="Wang L."/>
            <person name="Lu Z."/>
            <person name="Huang Y."/>
            <person name="Du W."/>
            <person name="Zhou Y."/>
            <person name="Huang L."/>
            <person name="Dai X."/>
        </authorList>
    </citation>
    <scope>NUCLEOTIDE SEQUENCE [LARGE SCALE GENOMIC DNA]</scope>
    <source>
        <strain evidence="2 3">YYQ-30</strain>
    </source>
</reference>
<evidence type="ECO:0000259" key="1">
    <source>
        <dbReference type="Pfam" id="PF07475"/>
    </source>
</evidence>